<evidence type="ECO:0000313" key="1">
    <source>
        <dbReference type="EMBL" id="MPM84901.1"/>
    </source>
</evidence>
<protein>
    <submittedName>
        <fullName evidence="1">Uncharacterized protein</fullName>
    </submittedName>
</protein>
<dbReference type="AlphaFoldDB" id="A0A645D6L8"/>
<comment type="caution">
    <text evidence="1">The sequence shown here is derived from an EMBL/GenBank/DDBJ whole genome shotgun (WGS) entry which is preliminary data.</text>
</comment>
<accession>A0A645D6L8</accession>
<dbReference type="EMBL" id="VSSQ01033340">
    <property type="protein sequence ID" value="MPM84901.1"/>
    <property type="molecule type" value="Genomic_DNA"/>
</dbReference>
<name>A0A645D6L8_9ZZZZ</name>
<sequence length="187" mass="21186">MDVQQSPEKGTGLRKPAACRKVIQILDGEKGNDVRSRETDTRFDLIQSKTGFAHFDRFDHGKAFTDRSTHRVDEPQIKFREFLFQLLVSQISSLVGAGKLGGKGNIDARFPGFGRFPETGKEFFQGYLARFRVTAASDHFIDFIGLDFDHIFVFAGIQQRGQREDFHIILLQIGIGQITSTIGKYFH</sequence>
<gene>
    <name evidence="1" type="ORF">SDC9_131977</name>
</gene>
<organism evidence="1">
    <name type="scientific">bioreactor metagenome</name>
    <dbReference type="NCBI Taxonomy" id="1076179"/>
    <lineage>
        <taxon>unclassified sequences</taxon>
        <taxon>metagenomes</taxon>
        <taxon>ecological metagenomes</taxon>
    </lineage>
</organism>
<reference evidence="1" key="1">
    <citation type="submission" date="2019-08" db="EMBL/GenBank/DDBJ databases">
        <authorList>
            <person name="Kucharzyk K."/>
            <person name="Murdoch R.W."/>
            <person name="Higgins S."/>
            <person name="Loffler F."/>
        </authorList>
    </citation>
    <scope>NUCLEOTIDE SEQUENCE</scope>
</reference>
<proteinExistence type="predicted"/>